<dbReference type="OrthoDB" id="2421522at2759"/>
<evidence type="ECO:0000256" key="1">
    <source>
        <dbReference type="SAM" id="Phobius"/>
    </source>
</evidence>
<feature type="transmembrane region" description="Helical" evidence="1">
    <location>
        <begin position="266"/>
        <end position="287"/>
    </location>
</feature>
<dbReference type="STRING" id="94130.A0A2Z6RZ98"/>
<reference evidence="3 5" key="1">
    <citation type="submission" date="2017-11" db="EMBL/GenBank/DDBJ databases">
        <title>The genome of Rhizophagus clarus HR1 reveals common genetic basis of auxotrophy among arbuscular mycorrhizal fungi.</title>
        <authorList>
            <person name="Kobayashi Y."/>
        </authorList>
    </citation>
    <scope>NUCLEOTIDE SEQUENCE [LARGE SCALE GENOMIC DNA]</scope>
    <source>
        <strain evidence="3 5">HR1</strain>
    </source>
</reference>
<dbReference type="AlphaFoldDB" id="A0A2Z6RZ98"/>
<evidence type="ECO:0000313" key="3">
    <source>
        <dbReference type="EMBL" id="GBC08246.1"/>
    </source>
</evidence>
<keyword evidence="1" id="KW-1133">Transmembrane helix</keyword>
<name>A0A2Z6RZ98_9GLOM</name>
<evidence type="ECO:0008006" key="6">
    <source>
        <dbReference type="Google" id="ProtNLM"/>
    </source>
</evidence>
<dbReference type="EMBL" id="BLAL01000338">
    <property type="protein sequence ID" value="GET04054.1"/>
    <property type="molecule type" value="Genomic_DNA"/>
</dbReference>
<gene>
    <name evidence="4" type="ORF">RCL2_003035600</name>
    <name evidence="3" type="ORF">RclHR1_00080023</name>
</gene>
<keyword evidence="1" id="KW-0472">Membrane</keyword>
<evidence type="ECO:0000313" key="4">
    <source>
        <dbReference type="EMBL" id="GET04054.1"/>
    </source>
</evidence>
<keyword evidence="2" id="KW-0732">Signal</keyword>
<dbReference type="Proteomes" id="UP000615446">
    <property type="component" value="Unassembled WGS sequence"/>
</dbReference>
<keyword evidence="5" id="KW-1185">Reference proteome</keyword>
<protein>
    <recommendedName>
        <fullName evidence="6">Phosphatidylglycerol/phosphatidylinositol transfer protein</fullName>
    </recommendedName>
</protein>
<feature type="signal peptide" evidence="2">
    <location>
        <begin position="1"/>
        <end position="25"/>
    </location>
</feature>
<dbReference type="Proteomes" id="UP000247702">
    <property type="component" value="Unassembled WGS sequence"/>
</dbReference>
<reference evidence="4" key="2">
    <citation type="submission" date="2019-10" db="EMBL/GenBank/DDBJ databases">
        <title>Conservation and host-specific expression of non-tandemly repeated heterogenous ribosome RNA gene in arbuscular mycorrhizal fungi.</title>
        <authorList>
            <person name="Maeda T."/>
            <person name="Kobayashi Y."/>
            <person name="Nakagawa T."/>
            <person name="Ezawa T."/>
            <person name="Yamaguchi K."/>
            <person name="Bino T."/>
            <person name="Nishimoto Y."/>
            <person name="Shigenobu S."/>
            <person name="Kawaguchi M."/>
        </authorList>
    </citation>
    <scope>NUCLEOTIDE SEQUENCE</scope>
    <source>
        <strain evidence="4">HR1</strain>
    </source>
</reference>
<evidence type="ECO:0000256" key="2">
    <source>
        <dbReference type="SAM" id="SignalP"/>
    </source>
</evidence>
<feature type="chain" id="PRO_5036060175" description="Phosphatidylglycerol/phosphatidylinositol transfer protein" evidence="2">
    <location>
        <begin position="26"/>
        <end position="289"/>
    </location>
</feature>
<comment type="caution">
    <text evidence="3">The sequence shown here is derived from an EMBL/GenBank/DDBJ whole genome shotgun (WGS) entry which is preliminary data.</text>
</comment>
<sequence>MRNHILTNLFVVLIIFIHNNFNVYAEIIIKEILKANIDINDKKLVTRQTEPEFTCYYAIDVISKATDFDIDVPKNAIFTKFTVECNIEPEGVSVTTYSLEKLSADGQWIDMMGVSMKSLGNIGVPSIPGNIIVGSYLLSADPSECLNAPSDGIGIMAKAEMCFSIDQPPEYTIPIYSKPCDDTSNTVVDCPPLVPTDNPEPTPSYTLPSTYPTPTLPPYPTLPPFCYYYTPTSIPSFDTVTPTPAPSLTCNFPTIDSSSPSSFSSFSFLFSFLIVFQFLFFHGINLFSI</sequence>
<organism evidence="3 5">
    <name type="scientific">Rhizophagus clarus</name>
    <dbReference type="NCBI Taxonomy" id="94130"/>
    <lineage>
        <taxon>Eukaryota</taxon>
        <taxon>Fungi</taxon>
        <taxon>Fungi incertae sedis</taxon>
        <taxon>Mucoromycota</taxon>
        <taxon>Glomeromycotina</taxon>
        <taxon>Glomeromycetes</taxon>
        <taxon>Glomerales</taxon>
        <taxon>Glomeraceae</taxon>
        <taxon>Rhizophagus</taxon>
    </lineage>
</organism>
<accession>A0A2Z6RZ98</accession>
<evidence type="ECO:0000313" key="5">
    <source>
        <dbReference type="Proteomes" id="UP000247702"/>
    </source>
</evidence>
<dbReference type="EMBL" id="BEXD01004203">
    <property type="protein sequence ID" value="GBC08246.1"/>
    <property type="molecule type" value="Genomic_DNA"/>
</dbReference>
<keyword evidence="1" id="KW-0812">Transmembrane</keyword>
<proteinExistence type="predicted"/>